<reference evidence="3 4" key="1">
    <citation type="submission" date="2016-10" db="EMBL/GenBank/DDBJ databases">
        <authorList>
            <person name="Varghese N."/>
            <person name="Submissions S."/>
        </authorList>
    </citation>
    <scope>NUCLEOTIDE SEQUENCE [LARGE SCALE GENOMIC DNA]</scope>
    <source>
        <strain evidence="3 4">IBRC-M10081</strain>
    </source>
</reference>
<keyword evidence="4" id="KW-1185">Reference proteome</keyword>
<dbReference type="EMBL" id="FOIT01000001">
    <property type="protein sequence ID" value="SEV86388.1"/>
    <property type="molecule type" value="Genomic_DNA"/>
</dbReference>
<evidence type="ECO:0000256" key="1">
    <source>
        <dbReference type="PROSITE-ProRule" id="PRU00409"/>
    </source>
</evidence>
<dbReference type="GO" id="GO:0005524">
    <property type="term" value="F:ATP binding"/>
    <property type="evidence" value="ECO:0007669"/>
    <property type="project" value="UniProtKB-UniRule"/>
</dbReference>
<keyword evidence="1" id="KW-0067">ATP-binding</keyword>
<dbReference type="Proteomes" id="UP000243605">
    <property type="component" value="Unassembled WGS sequence"/>
</dbReference>
<dbReference type="GO" id="GO:0018169">
    <property type="term" value="F:ribosomal S6-glutamic acid ligase activity"/>
    <property type="evidence" value="ECO:0007669"/>
    <property type="project" value="TreeGrafter"/>
</dbReference>
<dbReference type="AlphaFoldDB" id="A0A662Z1F4"/>
<sequence>MKHYPLEQLKQLHGFQIDAYLMALCGWQYGLQLTFHNRRPRDVFFGENTIPNEFPGVVFSLCDGARTHTFYRTRGDKTTERAIELCADKDALKKHLIENDLNTPVGETFNIYEKNKIMDYAIDIGFPVILKPSAGSMGRGVFIDLKDADALTEAIENMTTHFPEYEEVIVETYFEGDDYRIYVVGDEVVATYTRVPGHVAGNGKHNIKELIERKNIERLENPNTRNKLIKINENLKQFLKNQQLDMNDIPSENEIVYLSNIPNISRGGEPTDVTDELPQHIKDHIVQAVQSIDGLPNVGVDVLINNETNDFTIIEMNSVAVITSHVFPLHDEGIDIPEKILKYYFPDITNKKRSHTHFDYVKTIEMLSTGMYDSLMIKPFNSDQETYKLTFKATVPWANVKTIQAMLQMHDFHGNIIYNENSYQLSITAGNDMNIETLIEHLQKRFLFKDYIVDKSTERILKSGIYIEDSNRAD</sequence>
<dbReference type="GO" id="GO:0009432">
    <property type="term" value="P:SOS response"/>
    <property type="evidence" value="ECO:0007669"/>
    <property type="project" value="TreeGrafter"/>
</dbReference>
<dbReference type="RefSeq" id="WP_091473703.1">
    <property type="nucleotide sequence ID" value="NZ_FOIT01000001.1"/>
</dbReference>
<evidence type="ECO:0000313" key="3">
    <source>
        <dbReference type="EMBL" id="SEV86388.1"/>
    </source>
</evidence>
<dbReference type="Pfam" id="PF08443">
    <property type="entry name" value="RimK"/>
    <property type="match status" value="1"/>
</dbReference>
<gene>
    <name evidence="3" type="ORF">SAMN05192557_0578</name>
</gene>
<keyword evidence="3" id="KW-0436">Ligase</keyword>
<evidence type="ECO:0000259" key="2">
    <source>
        <dbReference type="PROSITE" id="PS50975"/>
    </source>
</evidence>
<dbReference type="GO" id="GO:0046872">
    <property type="term" value="F:metal ion binding"/>
    <property type="evidence" value="ECO:0007669"/>
    <property type="project" value="InterPro"/>
</dbReference>
<protein>
    <submittedName>
        <fullName evidence="3">D-alanine-D-alanine ligase</fullName>
    </submittedName>
</protein>
<feature type="domain" description="ATP-grasp" evidence="2">
    <location>
        <begin position="95"/>
        <end position="345"/>
    </location>
</feature>
<dbReference type="PROSITE" id="PS50975">
    <property type="entry name" value="ATP_GRASP"/>
    <property type="match status" value="1"/>
</dbReference>
<dbReference type="Gene3D" id="3.30.470.20">
    <property type="entry name" value="ATP-grasp fold, B domain"/>
    <property type="match status" value="2"/>
</dbReference>
<organism evidence="3 4">
    <name type="scientific">Aliicoccus persicus</name>
    <dbReference type="NCBI Taxonomy" id="930138"/>
    <lineage>
        <taxon>Bacteria</taxon>
        <taxon>Bacillati</taxon>
        <taxon>Bacillota</taxon>
        <taxon>Bacilli</taxon>
        <taxon>Bacillales</taxon>
        <taxon>Staphylococcaceae</taxon>
        <taxon>Aliicoccus</taxon>
    </lineage>
</organism>
<dbReference type="PANTHER" id="PTHR21621">
    <property type="entry name" value="RIBOSOMAL PROTEIN S6 MODIFICATION PROTEIN"/>
    <property type="match status" value="1"/>
</dbReference>
<dbReference type="InterPro" id="IPR011761">
    <property type="entry name" value="ATP-grasp"/>
</dbReference>
<dbReference type="InterPro" id="IPR013651">
    <property type="entry name" value="ATP-grasp_RimK-type"/>
</dbReference>
<evidence type="ECO:0000313" key="4">
    <source>
        <dbReference type="Proteomes" id="UP000243605"/>
    </source>
</evidence>
<name>A0A662Z1F4_9STAP</name>
<dbReference type="PANTHER" id="PTHR21621:SF0">
    <property type="entry name" value="BETA-CITRYLGLUTAMATE SYNTHASE B-RELATED"/>
    <property type="match status" value="1"/>
</dbReference>
<dbReference type="GO" id="GO:0005737">
    <property type="term" value="C:cytoplasm"/>
    <property type="evidence" value="ECO:0007669"/>
    <property type="project" value="TreeGrafter"/>
</dbReference>
<dbReference type="SUPFAM" id="SSF56059">
    <property type="entry name" value="Glutathione synthetase ATP-binding domain-like"/>
    <property type="match status" value="1"/>
</dbReference>
<accession>A0A662Z1F4</accession>
<keyword evidence="1" id="KW-0547">Nucleotide-binding</keyword>
<proteinExistence type="predicted"/>
<dbReference type="OrthoDB" id="9803907at2"/>